<dbReference type="InterPro" id="IPR002933">
    <property type="entry name" value="Peptidase_M20"/>
</dbReference>
<dbReference type="NCBIfam" id="TIGR01891">
    <property type="entry name" value="amidohydrolases"/>
    <property type="match status" value="1"/>
</dbReference>
<dbReference type="RefSeq" id="WP_106364739.1">
    <property type="nucleotide sequence ID" value="NZ_PVTJ01000005.1"/>
</dbReference>
<accession>A0A2T0UL72</accession>
<sequence>MDFRSQAAAIEDELVALRRELHRYPEVGLDLPGTQAAVIAALDGLPLEITLGKAATSVTAVLRGGGPGPVVLLRGDMDALPVVEENDADYISQLVGTMHACGHDLHTAGLVGAAKLLAAHRDELHGDVVFMFQPGEESGDGAGHMIAEGVLDAAGRRADAAYGLHVMSDRLPRGVFTTKPGPMMAAISALTVKVVGAGGHGSRPHTALDPIPAAAEIVTALQTLVTRRFSVFDPVVLTVGTFHAGTRHNIIPDSAVFEASVRTFSEEALARVEHESVRLAEGIAAAHGLTAEVRFVREDPATVNDPAEAAFVAETVRDLFGAERYVEMTDPVTGSEDFSRVLEQVPGSYLFLGATVKDDFREAASNHSPRAAFDDAVLADGAALLAELAFRRLARG</sequence>
<gene>
    <name evidence="4" type="ORF">B0I28_105396</name>
</gene>
<name>A0A2T0UL72_9ACTN</name>
<proteinExistence type="predicted"/>
<dbReference type="PIRSF" id="PIRSF005962">
    <property type="entry name" value="Pept_M20D_amidohydro"/>
    <property type="match status" value="1"/>
</dbReference>
<dbReference type="GO" id="GO:0019877">
    <property type="term" value="P:diaminopimelate biosynthetic process"/>
    <property type="evidence" value="ECO:0007669"/>
    <property type="project" value="UniProtKB-ARBA"/>
</dbReference>
<dbReference type="FunFam" id="3.30.70.360:FF:000001">
    <property type="entry name" value="N-acetyldiaminopimelate deacetylase"/>
    <property type="match status" value="1"/>
</dbReference>
<evidence type="ECO:0000259" key="3">
    <source>
        <dbReference type="Pfam" id="PF07687"/>
    </source>
</evidence>
<dbReference type="OrthoDB" id="9777385at2"/>
<evidence type="ECO:0000313" key="4">
    <source>
        <dbReference type="EMBL" id="PRY58681.1"/>
    </source>
</evidence>
<keyword evidence="5" id="KW-1185">Reference proteome</keyword>
<dbReference type="Proteomes" id="UP000238176">
    <property type="component" value="Unassembled WGS sequence"/>
</dbReference>
<evidence type="ECO:0000256" key="2">
    <source>
        <dbReference type="PIRSR" id="PIRSR005962-1"/>
    </source>
</evidence>
<evidence type="ECO:0000256" key="1">
    <source>
        <dbReference type="ARBA" id="ARBA00022801"/>
    </source>
</evidence>
<keyword evidence="2" id="KW-0464">Manganese</keyword>
<dbReference type="AlphaFoldDB" id="A0A2T0UL72"/>
<feature type="domain" description="Peptidase M20 dimerisation" evidence="3">
    <location>
        <begin position="190"/>
        <end position="281"/>
    </location>
</feature>
<dbReference type="Gene3D" id="3.30.70.360">
    <property type="match status" value="1"/>
</dbReference>
<dbReference type="Pfam" id="PF07687">
    <property type="entry name" value="M20_dimer"/>
    <property type="match status" value="1"/>
</dbReference>
<dbReference type="Pfam" id="PF01546">
    <property type="entry name" value="Peptidase_M20"/>
    <property type="match status" value="1"/>
</dbReference>
<comment type="cofactor">
    <cofactor evidence="2">
        <name>Mn(2+)</name>
        <dbReference type="ChEBI" id="CHEBI:29035"/>
    </cofactor>
    <text evidence="2">The Mn(2+) ion enhances activity.</text>
</comment>
<dbReference type="InterPro" id="IPR011650">
    <property type="entry name" value="Peptidase_M20_dimer"/>
</dbReference>
<dbReference type="SUPFAM" id="SSF53187">
    <property type="entry name" value="Zn-dependent exopeptidases"/>
    <property type="match status" value="1"/>
</dbReference>
<evidence type="ECO:0000313" key="5">
    <source>
        <dbReference type="Proteomes" id="UP000238176"/>
    </source>
</evidence>
<organism evidence="4 5">
    <name type="scientific">Glycomyces artemisiae</name>
    <dbReference type="NCBI Taxonomy" id="1076443"/>
    <lineage>
        <taxon>Bacteria</taxon>
        <taxon>Bacillati</taxon>
        <taxon>Actinomycetota</taxon>
        <taxon>Actinomycetes</taxon>
        <taxon>Glycomycetales</taxon>
        <taxon>Glycomycetaceae</taxon>
        <taxon>Glycomyces</taxon>
    </lineage>
</organism>
<keyword evidence="1 4" id="KW-0378">Hydrolase</keyword>
<dbReference type="EMBL" id="PVTJ01000005">
    <property type="protein sequence ID" value="PRY58681.1"/>
    <property type="molecule type" value="Genomic_DNA"/>
</dbReference>
<protein>
    <submittedName>
        <fullName evidence="4">Hippurate hydrolase</fullName>
    </submittedName>
</protein>
<dbReference type="SUPFAM" id="SSF55031">
    <property type="entry name" value="Bacterial exopeptidase dimerisation domain"/>
    <property type="match status" value="1"/>
</dbReference>
<dbReference type="PANTHER" id="PTHR11014">
    <property type="entry name" value="PEPTIDASE M20 FAMILY MEMBER"/>
    <property type="match status" value="1"/>
</dbReference>
<feature type="binding site" evidence="2">
    <location>
        <position position="137"/>
    </location>
    <ligand>
        <name>Mn(2+)</name>
        <dbReference type="ChEBI" id="CHEBI:29035"/>
        <label>2</label>
    </ligand>
</feature>
<feature type="binding site" evidence="2">
    <location>
        <position position="367"/>
    </location>
    <ligand>
        <name>Mn(2+)</name>
        <dbReference type="ChEBI" id="CHEBI:29035"/>
        <label>2</label>
    </ligand>
</feature>
<comment type="caution">
    <text evidence="4">The sequence shown here is derived from an EMBL/GenBank/DDBJ whole genome shotgun (WGS) entry which is preliminary data.</text>
</comment>
<dbReference type="InterPro" id="IPR036264">
    <property type="entry name" value="Bact_exopeptidase_dim_dom"/>
</dbReference>
<keyword evidence="2" id="KW-0479">Metal-binding</keyword>
<dbReference type="PANTHER" id="PTHR11014:SF63">
    <property type="entry name" value="METALLOPEPTIDASE, PUTATIVE (AFU_ORTHOLOGUE AFUA_6G09600)-RELATED"/>
    <property type="match status" value="1"/>
</dbReference>
<feature type="binding site" evidence="2">
    <location>
        <position position="165"/>
    </location>
    <ligand>
        <name>Mn(2+)</name>
        <dbReference type="ChEBI" id="CHEBI:29035"/>
        <label>2</label>
    </ligand>
</feature>
<dbReference type="GO" id="GO:0050118">
    <property type="term" value="F:N-acetyldiaminopimelate deacetylase activity"/>
    <property type="evidence" value="ECO:0007669"/>
    <property type="project" value="UniProtKB-ARBA"/>
</dbReference>
<reference evidence="4 5" key="1">
    <citation type="submission" date="2018-03" db="EMBL/GenBank/DDBJ databases">
        <title>Genomic Encyclopedia of Type Strains, Phase III (KMG-III): the genomes of soil and plant-associated and newly described type strains.</title>
        <authorList>
            <person name="Whitman W."/>
        </authorList>
    </citation>
    <scope>NUCLEOTIDE SEQUENCE [LARGE SCALE GENOMIC DNA]</scope>
    <source>
        <strain evidence="4 5">CGMCC 4.7067</strain>
    </source>
</reference>
<dbReference type="CDD" id="cd03886">
    <property type="entry name" value="M20_Acy1"/>
    <property type="match status" value="1"/>
</dbReference>
<dbReference type="Gene3D" id="3.40.630.10">
    <property type="entry name" value="Zn peptidases"/>
    <property type="match status" value="1"/>
</dbReference>
<dbReference type="InterPro" id="IPR017439">
    <property type="entry name" value="Amidohydrolase"/>
</dbReference>
<dbReference type="GO" id="GO:0046872">
    <property type="term" value="F:metal ion binding"/>
    <property type="evidence" value="ECO:0007669"/>
    <property type="project" value="UniProtKB-KW"/>
</dbReference>
<feature type="binding site" evidence="2">
    <location>
        <position position="101"/>
    </location>
    <ligand>
        <name>Mn(2+)</name>
        <dbReference type="ChEBI" id="CHEBI:29035"/>
        <label>2</label>
    </ligand>
</feature>
<feature type="binding site" evidence="2">
    <location>
        <position position="103"/>
    </location>
    <ligand>
        <name>Mn(2+)</name>
        <dbReference type="ChEBI" id="CHEBI:29035"/>
        <label>2</label>
    </ligand>
</feature>